<evidence type="ECO:0000313" key="1">
    <source>
        <dbReference type="EMBL" id="PYE82128.1"/>
    </source>
</evidence>
<reference evidence="1 2" key="1">
    <citation type="submission" date="2018-06" db="EMBL/GenBank/DDBJ databases">
        <title>Genomic Encyclopedia of Type Strains, Phase III (KMG-III): the genomes of soil and plant-associated and newly described type strains.</title>
        <authorList>
            <person name="Whitman W."/>
        </authorList>
    </citation>
    <scope>NUCLEOTIDE SEQUENCE [LARGE SCALE GENOMIC DNA]</scope>
    <source>
        <strain evidence="1 2">CECT 7945</strain>
    </source>
</reference>
<evidence type="ECO:0000313" key="2">
    <source>
        <dbReference type="Proteomes" id="UP000248054"/>
    </source>
</evidence>
<dbReference type="Proteomes" id="UP000248054">
    <property type="component" value="Unassembled WGS sequence"/>
</dbReference>
<gene>
    <name evidence="1" type="ORF">DFQ11_102709</name>
</gene>
<keyword evidence="2" id="KW-1185">Reference proteome</keyword>
<proteinExistence type="predicted"/>
<dbReference type="AlphaFoldDB" id="A0A2V4Y141"/>
<protein>
    <submittedName>
        <fullName evidence="1">Uncharacterized protein</fullName>
    </submittedName>
</protein>
<organism evidence="1 2">
    <name type="scientific">Winogradskyella epiphytica</name>
    <dbReference type="NCBI Taxonomy" id="262005"/>
    <lineage>
        <taxon>Bacteria</taxon>
        <taxon>Pseudomonadati</taxon>
        <taxon>Bacteroidota</taxon>
        <taxon>Flavobacteriia</taxon>
        <taxon>Flavobacteriales</taxon>
        <taxon>Flavobacteriaceae</taxon>
        <taxon>Winogradskyella</taxon>
    </lineage>
</organism>
<dbReference type="RefSeq" id="WP_146221513.1">
    <property type="nucleotide sequence ID" value="NZ_BMWQ01000002.1"/>
</dbReference>
<dbReference type="OrthoDB" id="597706at2"/>
<comment type="caution">
    <text evidence="1">The sequence shown here is derived from an EMBL/GenBank/DDBJ whole genome shotgun (WGS) entry which is preliminary data.</text>
</comment>
<sequence>MNDVKNHITLLLTGTITPNSFDTLALKDPDVRRNQYIEAIKFYLSTTNLSIVFTENSGCSIENEFDNFKDKERLEFLTYKSEPTTPDKGKGAKELEIIHYAMYHSEFISDSDAIIKVTGRLKILNIHKLHKDFSFFNKNKKNLLACNIYKLTRMDSRCFFFTKDFWPCLETFGKLINLKYSFEQALWDSGLQYLRDGSEYKQFKRPLRVSGISGGFGTPYDDSPLIAQIKCVRHYFRAPYCYLKLKKDI</sequence>
<accession>A0A2V4Y141</accession>
<dbReference type="EMBL" id="QJTD01000002">
    <property type="protein sequence ID" value="PYE82128.1"/>
    <property type="molecule type" value="Genomic_DNA"/>
</dbReference>
<name>A0A2V4Y141_9FLAO</name>